<evidence type="ECO:0000313" key="9">
    <source>
        <dbReference type="Proteomes" id="UP001596391"/>
    </source>
</evidence>
<reference evidence="9" key="1">
    <citation type="journal article" date="2019" name="Int. J. Syst. Evol. Microbiol.">
        <title>The Global Catalogue of Microorganisms (GCM) 10K type strain sequencing project: providing services to taxonomists for standard genome sequencing and annotation.</title>
        <authorList>
            <consortium name="The Broad Institute Genomics Platform"/>
            <consortium name="The Broad Institute Genome Sequencing Center for Infectious Disease"/>
            <person name="Wu L."/>
            <person name="Ma J."/>
        </authorList>
    </citation>
    <scope>NUCLEOTIDE SEQUENCE [LARGE SCALE GENOMIC DNA]</scope>
    <source>
        <strain evidence="9">CGMCC 1.16026</strain>
    </source>
</reference>
<dbReference type="Proteomes" id="UP001596391">
    <property type="component" value="Unassembled WGS sequence"/>
</dbReference>
<comment type="caution">
    <text evidence="8">The sequence shown here is derived from an EMBL/GenBank/DDBJ whole genome shotgun (WGS) entry which is preliminary data.</text>
</comment>
<keyword evidence="5" id="KW-0663">Pyridoxal phosphate</keyword>
<evidence type="ECO:0000256" key="5">
    <source>
        <dbReference type="ARBA" id="ARBA00022898"/>
    </source>
</evidence>
<comment type="cofactor">
    <cofactor evidence="1">
        <name>pyridoxal 5'-phosphate</name>
        <dbReference type="ChEBI" id="CHEBI:597326"/>
    </cofactor>
</comment>
<evidence type="ECO:0000313" key="8">
    <source>
        <dbReference type="EMBL" id="MFC6644107.1"/>
    </source>
</evidence>
<comment type="similarity">
    <text evidence="2">Belongs to the class-I pyridoxal-phosphate-dependent aminotransferase family.</text>
</comment>
<dbReference type="PANTHER" id="PTHR43488">
    <property type="entry name" value="GLUTAMATE-PYRUVATE AMINOTRANSFERASE ALAA"/>
    <property type="match status" value="1"/>
</dbReference>
<evidence type="ECO:0000256" key="4">
    <source>
        <dbReference type="ARBA" id="ARBA00022679"/>
    </source>
</evidence>
<dbReference type="Pfam" id="PF00155">
    <property type="entry name" value="Aminotran_1_2"/>
    <property type="match status" value="1"/>
</dbReference>
<evidence type="ECO:0000256" key="3">
    <source>
        <dbReference type="ARBA" id="ARBA00022576"/>
    </source>
</evidence>
<name>A0ABW1Z6K9_9BACT</name>
<dbReference type="GO" id="GO:0008483">
    <property type="term" value="F:transaminase activity"/>
    <property type="evidence" value="ECO:0007669"/>
    <property type="project" value="UniProtKB-KW"/>
</dbReference>
<keyword evidence="3 8" id="KW-0032">Aminotransferase</keyword>
<gene>
    <name evidence="8" type="ORF">ACFQBQ_00560</name>
</gene>
<evidence type="ECO:0000259" key="7">
    <source>
        <dbReference type="Pfam" id="PF00155"/>
    </source>
</evidence>
<feature type="domain" description="Aminotransferase class I/classII large" evidence="7">
    <location>
        <begin position="69"/>
        <end position="369"/>
    </location>
</feature>
<dbReference type="InterPro" id="IPR051926">
    <property type="entry name" value="Ala_Aminotransferase"/>
</dbReference>
<evidence type="ECO:0000256" key="1">
    <source>
        <dbReference type="ARBA" id="ARBA00001933"/>
    </source>
</evidence>
<keyword evidence="4" id="KW-0808">Transferase</keyword>
<organism evidence="8 9">
    <name type="scientific">Granulicella cerasi</name>
    <dbReference type="NCBI Taxonomy" id="741063"/>
    <lineage>
        <taxon>Bacteria</taxon>
        <taxon>Pseudomonadati</taxon>
        <taxon>Acidobacteriota</taxon>
        <taxon>Terriglobia</taxon>
        <taxon>Terriglobales</taxon>
        <taxon>Acidobacteriaceae</taxon>
        <taxon>Granulicella</taxon>
    </lineage>
</organism>
<sequence length="388" mass="42798">MLHFSDRTAWELEENEFTRRVRARRDAGLPLIDLTRSNPTQCGFNYSDDLLAPLSAAGAAVYEPAAFGMVHARQAVAKYYGELGANVREGAVCLTTSTSEAYSYLFRLLCDPGDEVLIARPSYPLFDYIARLDGVVLREYPLHYDPIAEQWWIDFVALRECMTPRTRAIILVHPNNPTGSYVHGEERRQLEELCVAAGIALIVDEVFLEYAIDASEPSFAVGEAKALTFVLSGLSKVAGLPQMKASWIVTRGPVDHVQQALARLAIIADTFLSMNAPVQFALGAWLANRAQVQNQLRARVHANLTYLRHCLRGTHCNVLAVEGGWTAVLQVPVSSEPSFADMALDAGVLVQPGDFYGMGTARVVLSLLTPEAEWQRGLAQLPLHSFPR</sequence>
<dbReference type="InterPro" id="IPR015422">
    <property type="entry name" value="PyrdxlP-dep_Trfase_small"/>
</dbReference>
<dbReference type="SUPFAM" id="SSF53383">
    <property type="entry name" value="PLP-dependent transferases"/>
    <property type="match status" value="1"/>
</dbReference>
<proteinExistence type="inferred from homology"/>
<dbReference type="Gene3D" id="3.90.1150.10">
    <property type="entry name" value="Aspartate Aminotransferase, domain 1"/>
    <property type="match status" value="1"/>
</dbReference>
<dbReference type="RefSeq" id="WP_263370515.1">
    <property type="nucleotide sequence ID" value="NZ_JAGSYD010000002.1"/>
</dbReference>
<evidence type="ECO:0000256" key="6">
    <source>
        <dbReference type="ARBA" id="ARBA00026106"/>
    </source>
</evidence>
<dbReference type="InterPro" id="IPR015421">
    <property type="entry name" value="PyrdxlP-dep_Trfase_major"/>
</dbReference>
<protein>
    <recommendedName>
        <fullName evidence="6">alanine transaminase</fullName>
        <ecNumber evidence="6">2.6.1.2</ecNumber>
    </recommendedName>
</protein>
<dbReference type="EMBL" id="JBHSWI010000001">
    <property type="protein sequence ID" value="MFC6644107.1"/>
    <property type="molecule type" value="Genomic_DNA"/>
</dbReference>
<dbReference type="InterPro" id="IPR004839">
    <property type="entry name" value="Aminotransferase_I/II_large"/>
</dbReference>
<accession>A0ABW1Z6K9</accession>
<dbReference type="InterPro" id="IPR015424">
    <property type="entry name" value="PyrdxlP-dep_Trfase"/>
</dbReference>
<dbReference type="EC" id="2.6.1.2" evidence="6"/>
<dbReference type="Gene3D" id="3.40.640.10">
    <property type="entry name" value="Type I PLP-dependent aspartate aminotransferase-like (Major domain)"/>
    <property type="match status" value="1"/>
</dbReference>
<dbReference type="PANTHER" id="PTHR43488:SF2">
    <property type="entry name" value="GLUTAMATE-PYRUVATE AMINOTRANSFERASE ALAA"/>
    <property type="match status" value="1"/>
</dbReference>
<dbReference type="CDD" id="cd00609">
    <property type="entry name" value="AAT_like"/>
    <property type="match status" value="1"/>
</dbReference>
<evidence type="ECO:0000256" key="2">
    <source>
        <dbReference type="ARBA" id="ARBA00007441"/>
    </source>
</evidence>
<keyword evidence="9" id="KW-1185">Reference proteome</keyword>